<dbReference type="GO" id="GO:0015074">
    <property type="term" value="P:DNA integration"/>
    <property type="evidence" value="ECO:0007669"/>
    <property type="project" value="InterPro"/>
</dbReference>
<dbReference type="AlphaFoldDB" id="A0AAW9SF46"/>
<organism evidence="5 6">
    <name type="scientific">Rapidithrix thailandica</name>
    <dbReference type="NCBI Taxonomy" id="413964"/>
    <lineage>
        <taxon>Bacteria</taxon>
        <taxon>Pseudomonadati</taxon>
        <taxon>Bacteroidota</taxon>
        <taxon>Cytophagia</taxon>
        <taxon>Cytophagales</taxon>
        <taxon>Flammeovirgaceae</taxon>
        <taxon>Rapidithrix</taxon>
    </lineage>
</organism>
<dbReference type="InterPro" id="IPR050090">
    <property type="entry name" value="Tyrosine_recombinase_XerCD"/>
</dbReference>
<dbReference type="PANTHER" id="PTHR30349:SF41">
    <property type="entry name" value="INTEGRASE_RECOMBINASE PROTEIN MJ0367-RELATED"/>
    <property type="match status" value="1"/>
</dbReference>
<reference evidence="5 6" key="1">
    <citation type="submission" date="2024-04" db="EMBL/GenBank/DDBJ databases">
        <title>Novel genus in family Flammeovirgaceae.</title>
        <authorList>
            <person name="Nguyen T.H."/>
            <person name="Vuong T.Q."/>
            <person name="Le H."/>
            <person name="Kim S.-G."/>
        </authorList>
    </citation>
    <scope>NUCLEOTIDE SEQUENCE [LARGE SCALE GENOMIC DNA]</scope>
    <source>
        <strain evidence="5 6">JCM 23209</strain>
    </source>
</reference>
<evidence type="ECO:0000256" key="2">
    <source>
        <dbReference type="ARBA" id="ARBA00023125"/>
    </source>
</evidence>
<dbReference type="InterPro" id="IPR002104">
    <property type="entry name" value="Integrase_catalytic"/>
</dbReference>
<dbReference type="GO" id="GO:0006310">
    <property type="term" value="P:DNA recombination"/>
    <property type="evidence" value="ECO:0007669"/>
    <property type="project" value="UniProtKB-KW"/>
</dbReference>
<dbReference type="PANTHER" id="PTHR30349">
    <property type="entry name" value="PHAGE INTEGRASE-RELATED"/>
    <property type="match status" value="1"/>
</dbReference>
<evidence type="ECO:0000259" key="4">
    <source>
        <dbReference type="PROSITE" id="PS51898"/>
    </source>
</evidence>
<dbReference type="EMBL" id="JBDKWZ010000037">
    <property type="protein sequence ID" value="MEN7552007.1"/>
    <property type="molecule type" value="Genomic_DNA"/>
</dbReference>
<proteinExistence type="inferred from homology"/>
<dbReference type="InterPro" id="IPR011010">
    <property type="entry name" value="DNA_brk_join_enz"/>
</dbReference>
<evidence type="ECO:0000256" key="1">
    <source>
        <dbReference type="ARBA" id="ARBA00008857"/>
    </source>
</evidence>
<dbReference type="Proteomes" id="UP001403385">
    <property type="component" value="Unassembled WGS sequence"/>
</dbReference>
<protein>
    <submittedName>
        <fullName evidence="5">Tyrosine-type recombinase/integrase</fullName>
    </submittedName>
</protein>
<sequence length="164" mass="19140">MIENVKHRCILYMLYAGGLRISELINLKITDIQSERSLILVRNGKGGKDRTTLLSKKMLTLLREYYRMYRPEYWLFESPNRKNYSASSIRKVMKRALKRTKITKQASPHTLRHSFAAHLLERGTDLRYIQNLMGHGSSKTTERYTHITKKGVDDIVSPLDNLDI</sequence>
<dbReference type="Pfam" id="PF00589">
    <property type="entry name" value="Phage_integrase"/>
    <property type="match status" value="1"/>
</dbReference>
<accession>A0AAW9SF46</accession>
<evidence type="ECO:0000313" key="6">
    <source>
        <dbReference type="Proteomes" id="UP001403385"/>
    </source>
</evidence>
<evidence type="ECO:0000256" key="3">
    <source>
        <dbReference type="ARBA" id="ARBA00023172"/>
    </source>
</evidence>
<dbReference type="InterPro" id="IPR013762">
    <property type="entry name" value="Integrase-like_cat_sf"/>
</dbReference>
<dbReference type="Gene3D" id="1.10.443.10">
    <property type="entry name" value="Intergrase catalytic core"/>
    <property type="match status" value="1"/>
</dbReference>
<keyword evidence="2" id="KW-0238">DNA-binding</keyword>
<dbReference type="RefSeq" id="WP_346824784.1">
    <property type="nucleotide sequence ID" value="NZ_JBDKWZ010000037.1"/>
</dbReference>
<dbReference type="PROSITE" id="PS51898">
    <property type="entry name" value="TYR_RECOMBINASE"/>
    <property type="match status" value="1"/>
</dbReference>
<keyword evidence="3" id="KW-0233">DNA recombination</keyword>
<comment type="caution">
    <text evidence="5">The sequence shown here is derived from an EMBL/GenBank/DDBJ whole genome shotgun (WGS) entry which is preliminary data.</text>
</comment>
<evidence type="ECO:0000313" key="5">
    <source>
        <dbReference type="EMBL" id="MEN7552007.1"/>
    </source>
</evidence>
<comment type="similarity">
    <text evidence="1">Belongs to the 'phage' integrase family.</text>
</comment>
<gene>
    <name evidence="5" type="ORF">AAG747_29095</name>
</gene>
<keyword evidence="6" id="KW-1185">Reference proteome</keyword>
<dbReference type="GO" id="GO:0003677">
    <property type="term" value="F:DNA binding"/>
    <property type="evidence" value="ECO:0007669"/>
    <property type="project" value="UniProtKB-KW"/>
</dbReference>
<name>A0AAW9SF46_9BACT</name>
<feature type="domain" description="Tyr recombinase" evidence="4">
    <location>
        <begin position="1"/>
        <end position="157"/>
    </location>
</feature>
<dbReference type="SUPFAM" id="SSF56349">
    <property type="entry name" value="DNA breaking-rejoining enzymes"/>
    <property type="match status" value="1"/>
</dbReference>